<evidence type="ECO:0000313" key="5">
    <source>
        <dbReference type="Proteomes" id="UP000816034"/>
    </source>
</evidence>
<dbReference type="GeneID" id="68098095"/>
<evidence type="ECO:0000256" key="2">
    <source>
        <dbReference type="SAM" id="Phobius"/>
    </source>
</evidence>
<dbReference type="Gene3D" id="1.20.120.20">
    <property type="entry name" value="Apolipoprotein"/>
    <property type="match status" value="1"/>
</dbReference>
<evidence type="ECO:0000256" key="1">
    <source>
        <dbReference type="SAM" id="Coils"/>
    </source>
</evidence>
<dbReference type="Pfam" id="PF01764">
    <property type="entry name" value="Lipase_3"/>
    <property type="match status" value="1"/>
</dbReference>
<dbReference type="Proteomes" id="UP000816034">
    <property type="component" value="Unassembled WGS sequence"/>
</dbReference>
<dbReference type="GO" id="GO:0006629">
    <property type="term" value="P:lipid metabolic process"/>
    <property type="evidence" value="ECO:0007669"/>
    <property type="project" value="InterPro"/>
</dbReference>
<dbReference type="Gene3D" id="3.40.50.1820">
    <property type="entry name" value="alpha/beta hydrolase"/>
    <property type="match status" value="1"/>
</dbReference>
<dbReference type="PANTHER" id="PTHR45856:SF24">
    <property type="entry name" value="FUNGAL LIPASE-LIKE DOMAIN-CONTAINING PROTEIN"/>
    <property type="match status" value="1"/>
</dbReference>
<keyword evidence="2" id="KW-0812">Transmembrane</keyword>
<feature type="domain" description="Fungal lipase-type" evidence="3">
    <location>
        <begin position="365"/>
        <end position="492"/>
    </location>
</feature>
<gene>
    <name evidence="4" type="ORF">C9374_005640</name>
</gene>
<dbReference type="AlphaFoldDB" id="A0AA88GQQ6"/>
<feature type="coiled-coil region" evidence="1">
    <location>
        <begin position="201"/>
        <end position="250"/>
    </location>
</feature>
<dbReference type="InterPro" id="IPR029058">
    <property type="entry name" value="AB_hydrolase_fold"/>
</dbReference>
<feature type="transmembrane region" description="Helical" evidence="2">
    <location>
        <begin position="21"/>
        <end position="41"/>
    </location>
</feature>
<reference evidence="4 5" key="1">
    <citation type="journal article" date="2018" name="BMC Genomics">
        <title>The genome of Naegleria lovaniensis, the basis for a comparative approach to unravel pathogenicity factors of the human pathogenic amoeba N. fowleri.</title>
        <authorList>
            <person name="Liechti N."/>
            <person name="Schurch N."/>
            <person name="Bruggmann R."/>
            <person name="Wittwer M."/>
        </authorList>
    </citation>
    <scope>NUCLEOTIDE SEQUENCE [LARGE SCALE GENOMIC DNA]</scope>
    <source>
        <strain evidence="4 5">ATCC 30569</strain>
    </source>
</reference>
<protein>
    <recommendedName>
        <fullName evidence="3">Fungal lipase-type domain-containing protein</fullName>
    </recommendedName>
</protein>
<keyword evidence="2" id="KW-1133">Transmembrane helix</keyword>
<proteinExistence type="predicted"/>
<keyword evidence="1" id="KW-0175">Coiled coil</keyword>
<evidence type="ECO:0000259" key="3">
    <source>
        <dbReference type="Pfam" id="PF01764"/>
    </source>
</evidence>
<organism evidence="4 5">
    <name type="scientific">Naegleria lovaniensis</name>
    <name type="common">Amoeba</name>
    <dbReference type="NCBI Taxonomy" id="51637"/>
    <lineage>
        <taxon>Eukaryota</taxon>
        <taxon>Discoba</taxon>
        <taxon>Heterolobosea</taxon>
        <taxon>Tetramitia</taxon>
        <taxon>Eutetramitia</taxon>
        <taxon>Vahlkampfiidae</taxon>
        <taxon>Naegleria</taxon>
    </lineage>
</organism>
<dbReference type="PANTHER" id="PTHR45856">
    <property type="entry name" value="ALPHA/BETA-HYDROLASES SUPERFAMILY PROTEIN"/>
    <property type="match status" value="1"/>
</dbReference>
<dbReference type="RefSeq" id="XP_044548117.1">
    <property type="nucleotide sequence ID" value="XM_044695413.1"/>
</dbReference>
<dbReference type="InterPro" id="IPR002921">
    <property type="entry name" value="Fungal_lipase-type"/>
</dbReference>
<name>A0AA88GQQ6_NAELO</name>
<accession>A0AA88GQQ6</accession>
<evidence type="ECO:0000313" key="4">
    <source>
        <dbReference type="EMBL" id="KAG2382438.1"/>
    </source>
</evidence>
<dbReference type="SUPFAM" id="SSF58113">
    <property type="entry name" value="Apolipoprotein A-I"/>
    <property type="match status" value="1"/>
</dbReference>
<dbReference type="SUPFAM" id="SSF53474">
    <property type="entry name" value="alpha/beta-Hydrolases"/>
    <property type="match status" value="1"/>
</dbReference>
<dbReference type="InterPro" id="IPR051218">
    <property type="entry name" value="Sec_MonoDiacylglyc_Lipase"/>
</dbReference>
<comment type="caution">
    <text evidence="4">The sequence shown here is derived from an EMBL/GenBank/DDBJ whole genome shotgun (WGS) entry which is preliminary data.</text>
</comment>
<keyword evidence="5" id="KW-1185">Reference proteome</keyword>
<dbReference type="CDD" id="cd00519">
    <property type="entry name" value="Lipase_3"/>
    <property type="match status" value="1"/>
</dbReference>
<sequence>MLFYSKLQGSSGRGTLANTTFLYTCLLALVFFNVIFVLNSWHSTSNTITWSVHGARVQGRFFSRIASRAKQSFNRVRSTVRSVKQKASASVKRVISRNPIVNKVKQVAGKKLDRMMSGVKKLKNSVKRGISKVKQDVKKFKTLVKTRGLKKGLSAVKNKLRSKVRDVKGKLKSKAKKIKDKVKSKVRKIKEKVKSKVRKIKDKVKTKVRKVKEKVKSVKQKIKQAKAKIKSKVKKVKESLKNKLQKLKSKVGKISPKKVIQTVKKTLNKVKESVKKTIKTFKTKDSNIQTKKVGSLKSMKSKDKVVGSITAGVIKMSSLVSEAAYENSADKKLTDKGYQLVLQNDHKSKMIANKVFYNPKDKTLVVTYRGTVPNSVKDWTNNFDIPLTKASFGGKSIGSVNRGYLKQYNEDRNAIQKTIQEYQKRGLVDKVVFTGHSKGGALSQLAAADYKLNNPNGAKVEVVTFGSPRVGDDTFAKTMNEQIPNHARVVNKFGKDGSDVFTSLPPKWSGYSHAGNEIQMGCDKSNGVSCHRLKIYQENSATPE</sequence>
<keyword evidence="2" id="KW-0472">Membrane</keyword>
<dbReference type="EMBL" id="PYSW02000024">
    <property type="protein sequence ID" value="KAG2382438.1"/>
    <property type="molecule type" value="Genomic_DNA"/>
</dbReference>